<dbReference type="PROSITE" id="PS50405">
    <property type="entry name" value="GST_CTER"/>
    <property type="match status" value="1"/>
</dbReference>
<evidence type="ECO:0000259" key="2">
    <source>
        <dbReference type="PROSITE" id="PS50405"/>
    </source>
</evidence>
<name>A0A7W9FQ72_9HYPH</name>
<dbReference type="PROSITE" id="PS50404">
    <property type="entry name" value="GST_NTER"/>
    <property type="match status" value="1"/>
</dbReference>
<evidence type="ECO:0000259" key="1">
    <source>
        <dbReference type="PROSITE" id="PS50404"/>
    </source>
</evidence>
<feature type="domain" description="GST C-terminal" evidence="2">
    <location>
        <begin position="89"/>
        <end position="209"/>
    </location>
</feature>
<dbReference type="SFLD" id="SFLDG00358">
    <property type="entry name" value="Main_(cytGST)"/>
    <property type="match status" value="1"/>
</dbReference>
<dbReference type="PANTHER" id="PTHR44051">
    <property type="entry name" value="GLUTATHIONE S-TRANSFERASE-RELATED"/>
    <property type="match status" value="1"/>
</dbReference>
<dbReference type="InterPro" id="IPR010987">
    <property type="entry name" value="Glutathione-S-Trfase_C-like"/>
</dbReference>
<dbReference type="Pfam" id="PF13410">
    <property type="entry name" value="GST_C_2"/>
    <property type="match status" value="1"/>
</dbReference>
<dbReference type="Proteomes" id="UP000523821">
    <property type="component" value="Unassembled WGS sequence"/>
</dbReference>
<protein>
    <submittedName>
        <fullName evidence="3">Glutathione S-transferase</fullName>
        <ecNumber evidence="3">2.5.1.18</ecNumber>
    </submittedName>
</protein>
<dbReference type="InterPro" id="IPR036282">
    <property type="entry name" value="Glutathione-S-Trfase_C_sf"/>
</dbReference>
<dbReference type="Gene3D" id="1.20.1050.10">
    <property type="match status" value="1"/>
</dbReference>
<sequence length="209" mass="22816">MSLVLYDYALDENCYKVRLLLSILGVPHETVAIDMFPGSEHRGPAFLALNPRGTLPALFADGLLLTGAEAILAYLAERFDESGTWLPADPAAFGAVLSWLHFAVDELSAAARARAHAMTDAPADEAAVVAAARAALRLMDDHMTKREFSGGRFFVGETPTIADLALFPAFALSRDYGIDHDEFPALRRWIRRVRAVSGFLTMPGIPDYH</sequence>
<dbReference type="SUPFAM" id="SSF47616">
    <property type="entry name" value="GST C-terminal domain-like"/>
    <property type="match status" value="1"/>
</dbReference>
<dbReference type="RefSeq" id="WP_183858232.1">
    <property type="nucleotide sequence ID" value="NZ_JACHOO010000010.1"/>
</dbReference>
<dbReference type="GO" id="GO:0004364">
    <property type="term" value="F:glutathione transferase activity"/>
    <property type="evidence" value="ECO:0007669"/>
    <property type="project" value="UniProtKB-EC"/>
</dbReference>
<keyword evidence="4" id="KW-1185">Reference proteome</keyword>
<dbReference type="AlphaFoldDB" id="A0A7W9FQ72"/>
<dbReference type="Gene3D" id="3.40.30.10">
    <property type="entry name" value="Glutaredoxin"/>
    <property type="match status" value="1"/>
</dbReference>
<dbReference type="EC" id="2.5.1.18" evidence="3"/>
<evidence type="ECO:0000313" key="4">
    <source>
        <dbReference type="Proteomes" id="UP000523821"/>
    </source>
</evidence>
<dbReference type="EMBL" id="JACHOO010000010">
    <property type="protein sequence ID" value="MBB5754799.1"/>
    <property type="molecule type" value="Genomic_DNA"/>
</dbReference>
<dbReference type="PANTHER" id="PTHR44051:SF2">
    <property type="entry name" value="HYPOTHETICAL GLUTATHIONE S-TRANSFERASE LIKE PROTEIN"/>
    <property type="match status" value="1"/>
</dbReference>
<dbReference type="SUPFAM" id="SSF52833">
    <property type="entry name" value="Thioredoxin-like"/>
    <property type="match status" value="1"/>
</dbReference>
<proteinExistence type="predicted"/>
<dbReference type="SFLD" id="SFLDS00019">
    <property type="entry name" value="Glutathione_Transferase_(cytos"/>
    <property type="match status" value="1"/>
</dbReference>
<dbReference type="InterPro" id="IPR036249">
    <property type="entry name" value="Thioredoxin-like_sf"/>
</dbReference>
<dbReference type="InterPro" id="IPR040079">
    <property type="entry name" value="Glutathione_S-Trfase"/>
</dbReference>
<feature type="domain" description="GST N-terminal" evidence="1">
    <location>
        <begin position="1"/>
        <end position="83"/>
    </location>
</feature>
<evidence type="ECO:0000313" key="3">
    <source>
        <dbReference type="EMBL" id="MBB5754799.1"/>
    </source>
</evidence>
<dbReference type="InterPro" id="IPR004045">
    <property type="entry name" value="Glutathione_S-Trfase_N"/>
</dbReference>
<dbReference type="PROSITE" id="PS51354">
    <property type="entry name" value="GLUTAREDOXIN_2"/>
    <property type="match status" value="1"/>
</dbReference>
<dbReference type="Pfam" id="PF13409">
    <property type="entry name" value="GST_N_2"/>
    <property type="match status" value="1"/>
</dbReference>
<keyword evidence="3" id="KW-0808">Transferase</keyword>
<accession>A0A7W9FQ72</accession>
<comment type="caution">
    <text evidence="3">The sequence shown here is derived from an EMBL/GenBank/DDBJ whole genome shotgun (WGS) entry which is preliminary data.</text>
</comment>
<organism evidence="3 4">
    <name type="scientific">Prosthecomicrobium pneumaticum</name>
    <dbReference type="NCBI Taxonomy" id="81895"/>
    <lineage>
        <taxon>Bacteria</taxon>
        <taxon>Pseudomonadati</taxon>
        <taxon>Pseudomonadota</taxon>
        <taxon>Alphaproteobacteria</taxon>
        <taxon>Hyphomicrobiales</taxon>
        <taxon>Kaistiaceae</taxon>
        <taxon>Prosthecomicrobium</taxon>
    </lineage>
</organism>
<reference evidence="3 4" key="1">
    <citation type="submission" date="2020-08" db="EMBL/GenBank/DDBJ databases">
        <title>Genomic Encyclopedia of Type Strains, Phase IV (KMG-IV): sequencing the most valuable type-strain genomes for metagenomic binning, comparative biology and taxonomic classification.</title>
        <authorList>
            <person name="Goeker M."/>
        </authorList>
    </citation>
    <scope>NUCLEOTIDE SEQUENCE [LARGE SCALE GENOMIC DNA]</scope>
    <source>
        <strain evidence="3 4">DSM 16268</strain>
    </source>
</reference>
<gene>
    <name evidence="3" type="ORF">GGQ63_003891</name>
</gene>
<dbReference type="CDD" id="cd03056">
    <property type="entry name" value="GST_N_4"/>
    <property type="match status" value="1"/>
</dbReference>